<feature type="non-terminal residue" evidence="1">
    <location>
        <position position="1"/>
    </location>
</feature>
<gene>
    <name evidence="1" type="ORF">SNEC2469_LOCUS30676</name>
</gene>
<protein>
    <submittedName>
        <fullName evidence="1">Uncharacterized protein</fullName>
    </submittedName>
</protein>
<dbReference type="Proteomes" id="UP000601435">
    <property type="component" value="Unassembled WGS sequence"/>
</dbReference>
<sequence length="404" mass="44745">AQDELNTRTFSSAVDPINHDHDEEERTVVMFPTSTAKLTPQLFAELTGPGSSFGSGRSAPAAAQSSSVTVREVIEAAAQDAVDALIRQPAAENRMLREAAPADRWAAKILAYPCFDGAFRQALVATRLVELPFVLAIEVDSPGEFAVQMLEQFWIFVKAAEFLFTESLGYQMGFARCTKVPRERSAESIAHFQREMAVRALAAPVLSPRSKVQLPTGSSSSATPLLDMENAEKQKWAKRLKAIVDRAGDHAGHNREPDAGGILSAEERARLRLLVFTSGLAFYPITDDLILKYAMELDTRECGPTVVPSLRTALKWVAFRTHIKIPSVETPEIKALEKKIFTERGKPLKEAIPFPIELVQAMEQFVVNPAYAAPARVFIWWVLCMIFASLRFDDAIHVKPHEIE</sequence>
<dbReference type="OrthoDB" id="415091at2759"/>
<comment type="caution">
    <text evidence="1">The sequence shown here is derived from an EMBL/GenBank/DDBJ whole genome shotgun (WGS) entry which is preliminary data.</text>
</comment>
<feature type="non-terminal residue" evidence="1">
    <location>
        <position position="404"/>
    </location>
</feature>
<proteinExistence type="predicted"/>
<name>A0A813BIG1_9DINO</name>
<dbReference type="EMBL" id="CAJNJA010072220">
    <property type="protein sequence ID" value="CAE7906322.1"/>
    <property type="molecule type" value="Genomic_DNA"/>
</dbReference>
<reference evidence="1" key="1">
    <citation type="submission" date="2021-02" db="EMBL/GenBank/DDBJ databases">
        <authorList>
            <person name="Dougan E. K."/>
            <person name="Rhodes N."/>
            <person name="Thang M."/>
            <person name="Chan C."/>
        </authorList>
    </citation>
    <scope>NUCLEOTIDE SEQUENCE</scope>
</reference>
<evidence type="ECO:0000313" key="1">
    <source>
        <dbReference type="EMBL" id="CAE7906322.1"/>
    </source>
</evidence>
<organism evidence="1 2">
    <name type="scientific">Symbiodinium necroappetens</name>
    <dbReference type="NCBI Taxonomy" id="1628268"/>
    <lineage>
        <taxon>Eukaryota</taxon>
        <taxon>Sar</taxon>
        <taxon>Alveolata</taxon>
        <taxon>Dinophyceae</taxon>
        <taxon>Suessiales</taxon>
        <taxon>Symbiodiniaceae</taxon>
        <taxon>Symbiodinium</taxon>
    </lineage>
</organism>
<keyword evidence="2" id="KW-1185">Reference proteome</keyword>
<accession>A0A813BIG1</accession>
<evidence type="ECO:0000313" key="2">
    <source>
        <dbReference type="Proteomes" id="UP000601435"/>
    </source>
</evidence>
<dbReference type="AlphaFoldDB" id="A0A813BIG1"/>